<feature type="transmembrane region" description="Helical" evidence="7">
    <location>
        <begin position="222"/>
        <end position="241"/>
    </location>
</feature>
<dbReference type="PANTHER" id="PTHR43731">
    <property type="entry name" value="RHOMBOID PROTEASE"/>
    <property type="match status" value="1"/>
</dbReference>
<accession>A0ABU4HZ18</accession>
<dbReference type="SUPFAM" id="SSF144091">
    <property type="entry name" value="Rhomboid-like"/>
    <property type="match status" value="1"/>
</dbReference>
<feature type="transmembrane region" description="Helical" evidence="7">
    <location>
        <begin position="197"/>
        <end position="216"/>
    </location>
</feature>
<evidence type="ECO:0000313" key="9">
    <source>
        <dbReference type="EMBL" id="MDW5597304.1"/>
    </source>
</evidence>
<feature type="domain" description="Peptidase S54 rhomboid" evidence="8">
    <location>
        <begin position="107"/>
        <end position="239"/>
    </location>
</feature>
<keyword evidence="10" id="KW-1185">Reference proteome</keyword>
<gene>
    <name evidence="9" type="ORF">R7226_23350</name>
</gene>
<evidence type="ECO:0000256" key="2">
    <source>
        <dbReference type="ARBA" id="ARBA00009045"/>
    </source>
</evidence>
<keyword evidence="5 7" id="KW-1133">Transmembrane helix</keyword>
<dbReference type="Pfam" id="PF01694">
    <property type="entry name" value="Rhomboid"/>
    <property type="match status" value="1"/>
</dbReference>
<protein>
    <submittedName>
        <fullName evidence="9">Rhomboid family intramembrane serine protease</fullName>
        <ecNumber evidence="9">3.4.21.-</ecNumber>
    </submittedName>
</protein>
<comment type="caution">
    <text evidence="9">The sequence shown here is derived from an EMBL/GenBank/DDBJ whole genome shotgun (WGS) entry which is preliminary data.</text>
</comment>
<feature type="transmembrane region" description="Helical" evidence="7">
    <location>
        <begin position="172"/>
        <end position="190"/>
    </location>
</feature>
<reference evidence="9 10" key="2">
    <citation type="submission" date="2023-10" db="EMBL/GenBank/DDBJ databases">
        <authorList>
            <person name="Han X.F."/>
        </authorList>
    </citation>
    <scope>NUCLEOTIDE SEQUENCE [LARGE SCALE GENOMIC DNA]</scope>
    <source>
        <strain evidence="9 10">KCTC 39840</strain>
    </source>
</reference>
<dbReference type="Gene3D" id="1.20.1540.10">
    <property type="entry name" value="Rhomboid-like"/>
    <property type="match status" value="1"/>
</dbReference>
<dbReference type="RefSeq" id="WP_318599768.1">
    <property type="nucleotide sequence ID" value="NZ_JAWSTH010000082.1"/>
</dbReference>
<dbReference type="EC" id="3.4.21.-" evidence="9"/>
<dbReference type="GO" id="GO:0006508">
    <property type="term" value="P:proteolysis"/>
    <property type="evidence" value="ECO:0007669"/>
    <property type="project" value="UniProtKB-KW"/>
</dbReference>
<feature type="transmembrane region" description="Helical" evidence="7">
    <location>
        <begin position="59"/>
        <end position="77"/>
    </location>
</feature>
<keyword evidence="9" id="KW-0645">Protease</keyword>
<evidence type="ECO:0000256" key="1">
    <source>
        <dbReference type="ARBA" id="ARBA00004141"/>
    </source>
</evidence>
<proteinExistence type="inferred from homology"/>
<dbReference type="PANTHER" id="PTHR43731:SF14">
    <property type="entry name" value="PRESENILIN-ASSOCIATED RHOMBOID-LIKE PROTEIN, MITOCHONDRIAL"/>
    <property type="match status" value="1"/>
</dbReference>
<name>A0ABU4HZ18_9ACTN</name>
<dbReference type="Proteomes" id="UP001284601">
    <property type="component" value="Unassembled WGS sequence"/>
</dbReference>
<feature type="transmembrane region" description="Helical" evidence="7">
    <location>
        <begin position="148"/>
        <end position="166"/>
    </location>
</feature>
<evidence type="ECO:0000256" key="7">
    <source>
        <dbReference type="SAM" id="Phobius"/>
    </source>
</evidence>
<comment type="similarity">
    <text evidence="2">Belongs to the peptidase S54 family.</text>
</comment>
<dbReference type="EMBL" id="JAWSTH010000082">
    <property type="protein sequence ID" value="MDW5597304.1"/>
    <property type="molecule type" value="Genomic_DNA"/>
</dbReference>
<evidence type="ECO:0000256" key="3">
    <source>
        <dbReference type="ARBA" id="ARBA00022692"/>
    </source>
</evidence>
<evidence type="ECO:0000256" key="5">
    <source>
        <dbReference type="ARBA" id="ARBA00022989"/>
    </source>
</evidence>
<keyword evidence="4 9" id="KW-0378">Hydrolase</keyword>
<feature type="transmembrane region" description="Helical" evidence="7">
    <location>
        <begin position="248"/>
        <end position="270"/>
    </location>
</feature>
<sequence length="273" mass="28475">MATCYRHPTRETGVACSNCARPICPDCMTPTPVGMRCPDCAKEKTRVQRGVRSGGAASSSNRATTVLIAICVVLFVGEMASGGEIGRAGGTLYERLALWGPSIEFNDEYYRMVSYGFLHSGLLHIAFNMWFIWVLGNMLEPALGTIRFVALYFASLLCGAFAILLLEPNSVTVGASGAAFGLLGAAIVEARSRGIDIWASGLAPIAVINFLFTFLFPGISVGGHVGGFVGGLLVGAIFLGVDRNRMPYVLGAVGAAALGVAAFVAGIVVVGSA</sequence>
<evidence type="ECO:0000259" key="8">
    <source>
        <dbReference type="Pfam" id="PF01694"/>
    </source>
</evidence>
<evidence type="ECO:0000313" key="10">
    <source>
        <dbReference type="Proteomes" id="UP001284601"/>
    </source>
</evidence>
<comment type="subcellular location">
    <subcellularLocation>
        <location evidence="1">Membrane</location>
        <topology evidence="1">Multi-pass membrane protein</topology>
    </subcellularLocation>
</comment>
<feature type="transmembrane region" description="Helical" evidence="7">
    <location>
        <begin position="117"/>
        <end position="136"/>
    </location>
</feature>
<dbReference type="InterPro" id="IPR035952">
    <property type="entry name" value="Rhomboid-like_sf"/>
</dbReference>
<dbReference type="GO" id="GO:0008233">
    <property type="term" value="F:peptidase activity"/>
    <property type="evidence" value="ECO:0007669"/>
    <property type="project" value="UniProtKB-KW"/>
</dbReference>
<reference evidence="10" key="1">
    <citation type="submission" date="2023-07" db="EMBL/GenBank/DDBJ databases">
        <title>Conexibacter stalactiti sp. nov., isolated from stalactites in a lava cave and emended description of the genus Conexibacter.</title>
        <authorList>
            <person name="Lee S.D."/>
        </authorList>
    </citation>
    <scope>NUCLEOTIDE SEQUENCE [LARGE SCALE GENOMIC DNA]</scope>
    <source>
        <strain evidence="10">KCTC 39840</strain>
    </source>
</reference>
<keyword evidence="6 7" id="KW-0472">Membrane</keyword>
<organism evidence="9 10">
    <name type="scientific">Conexibacter stalactiti</name>
    <dbReference type="NCBI Taxonomy" id="1940611"/>
    <lineage>
        <taxon>Bacteria</taxon>
        <taxon>Bacillati</taxon>
        <taxon>Actinomycetota</taxon>
        <taxon>Thermoleophilia</taxon>
        <taxon>Solirubrobacterales</taxon>
        <taxon>Conexibacteraceae</taxon>
        <taxon>Conexibacter</taxon>
    </lineage>
</organism>
<evidence type="ECO:0000256" key="4">
    <source>
        <dbReference type="ARBA" id="ARBA00022801"/>
    </source>
</evidence>
<dbReference type="InterPro" id="IPR050925">
    <property type="entry name" value="Rhomboid_protease_S54"/>
</dbReference>
<dbReference type="InterPro" id="IPR022764">
    <property type="entry name" value="Peptidase_S54_rhomboid_dom"/>
</dbReference>
<keyword evidence="3 7" id="KW-0812">Transmembrane</keyword>
<evidence type="ECO:0000256" key="6">
    <source>
        <dbReference type="ARBA" id="ARBA00023136"/>
    </source>
</evidence>